<gene>
    <name evidence="2" type="ORF">CDD80_1634</name>
</gene>
<name>A0A2C5ZKV2_9HYPO</name>
<accession>A0A2C5ZKV2</accession>
<evidence type="ECO:0000313" key="2">
    <source>
        <dbReference type="EMBL" id="PHH80430.1"/>
    </source>
</evidence>
<evidence type="ECO:0000313" key="3">
    <source>
        <dbReference type="Proteomes" id="UP000226431"/>
    </source>
</evidence>
<comment type="caution">
    <text evidence="2">The sequence shown here is derived from an EMBL/GenBank/DDBJ whole genome shotgun (WGS) entry which is preliminary data.</text>
</comment>
<keyword evidence="3" id="KW-1185">Reference proteome</keyword>
<proteinExistence type="predicted"/>
<dbReference type="AlphaFoldDB" id="A0A2C5ZKV2"/>
<evidence type="ECO:0000256" key="1">
    <source>
        <dbReference type="SAM" id="MobiDB-lite"/>
    </source>
</evidence>
<feature type="region of interest" description="Disordered" evidence="1">
    <location>
        <begin position="115"/>
        <end position="148"/>
    </location>
</feature>
<sequence length="148" mass="16148">MKDGLLPVCNPDHSCLYTLYLHKREPGPCVKIGVHVQCEAITATSGPSDSDPDRDLTDEALERSFYPRLFFPRQSSAEGHATRRSKTRSAQLFITASPAGRQGFRRPLDVFSYSPNGCAPNPGLADQTASLDGLEASPARPEAARPRH</sequence>
<dbReference type="EMBL" id="NJES01000017">
    <property type="protein sequence ID" value="PHH80430.1"/>
    <property type="molecule type" value="Genomic_DNA"/>
</dbReference>
<protein>
    <submittedName>
        <fullName evidence="2">Uncharacterized protein</fullName>
    </submittedName>
</protein>
<reference evidence="2 3" key="1">
    <citation type="submission" date="2017-06" db="EMBL/GenBank/DDBJ databases">
        <title>Ant-infecting Ophiocordyceps genomes reveal a high diversity of potential behavioral manipulation genes and a possible major role for enterotoxins.</title>
        <authorList>
            <person name="De Bekker C."/>
            <person name="Evans H.C."/>
            <person name="Brachmann A."/>
            <person name="Hughes D.P."/>
        </authorList>
    </citation>
    <scope>NUCLEOTIDE SEQUENCE [LARGE SCALE GENOMIC DNA]</scope>
    <source>
        <strain evidence="2 3">Map16</strain>
    </source>
</reference>
<dbReference type="Proteomes" id="UP000226431">
    <property type="component" value="Unassembled WGS sequence"/>
</dbReference>
<organism evidence="2 3">
    <name type="scientific">Ophiocordyceps camponoti-rufipedis</name>
    <dbReference type="NCBI Taxonomy" id="2004952"/>
    <lineage>
        <taxon>Eukaryota</taxon>
        <taxon>Fungi</taxon>
        <taxon>Dikarya</taxon>
        <taxon>Ascomycota</taxon>
        <taxon>Pezizomycotina</taxon>
        <taxon>Sordariomycetes</taxon>
        <taxon>Hypocreomycetidae</taxon>
        <taxon>Hypocreales</taxon>
        <taxon>Ophiocordycipitaceae</taxon>
        <taxon>Ophiocordyceps</taxon>
    </lineage>
</organism>